<dbReference type="PROSITE" id="PS00041">
    <property type="entry name" value="HTH_ARAC_FAMILY_1"/>
    <property type="match status" value="1"/>
</dbReference>
<comment type="caution">
    <text evidence="5">The sequence shown here is derived from an EMBL/GenBank/DDBJ whole genome shotgun (WGS) entry which is preliminary data.</text>
</comment>
<sequence length="324" mass="33805">MEGSGVSVEPRSHAGVRLVGPEGLEVLSVGVRMAAARPHRFRADLCANEIGAMRVHRLRTSAVSASRTPASVDDEHGGHLAVLVVGSGEATVEQQHARWRLRAGEMGVVDFGEAFEIALAGRGDYLSVHLPHAVLAARSVDTSALAGVVVPAGPLARTLLGAIGEFAESDLGSGDRLEAALVEHAVVDLAVAAIRTASGGSAEGSASATGNRSRAIEFVESNFTDPTLTVARVAAALNVSPRYLHKLFEGEEHSVYELIRRRRVARGLDLLTDPAHAHLSIGQVATRSGFVGSSQFGRAVRQISGSTPRAIRGRGVDQDSSGSA</sequence>
<dbReference type="InterPro" id="IPR035418">
    <property type="entry name" value="AraC-bd_2"/>
</dbReference>
<dbReference type="InterPro" id="IPR050204">
    <property type="entry name" value="AraC_XylS_family_regulators"/>
</dbReference>
<keyword evidence="6" id="KW-1185">Reference proteome</keyword>
<accession>A0ABW4P0C1</accession>
<keyword evidence="3" id="KW-0804">Transcription</keyword>
<evidence type="ECO:0000313" key="6">
    <source>
        <dbReference type="Proteomes" id="UP001597286"/>
    </source>
</evidence>
<dbReference type="InterPro" id="IPR009057">
    <property type="entry name" value="Homeodomain-like_sf"/>
</dbReference>
<dbReference type="EMBL" id="JBHUFB010000009">
    <property type="protein sequence ID" value="MFD1811925.1"/>
    <property type="molecule type" value="Genomic_DNA"/>
</dbReference>
<dbReference type="RefSeq" id="WP_378484463.1">
    <property type="nucleotide sequence ID" value="NZ_JBHUFB010000009.1"/>
</dbReference>
<dbReference type="Pfam" id="PF14525">
    <property type="entry name" value="AraC_binding_2"/>
    <property type="match status" value="1"/>
</dbReference>
<evidence type="ECO:0000313" key="5">
    <source>
        <dbReference type="EMBL" id="MFD1811925.1"/>
    </source>
</evidence>
<evidence type="ECO:0000259" key="4">
    <source>
        <dbReference type="PROSITE" id="PS01124"/>
    </source>
</evidence>
<dbReference type="PANTHER" id="PTHR46796">
    <property type="entry name" value="HTH-TYPE TRANSCRIPTIONAL ACTIVATOR RHAS-RELATED"/>
    <property type="match status" value="1"/>
</dbReference>
<keyword evidence="1" id="KW-0805">Transcription regulation</keyword>
<dbReference type="Pfam" id="PF12833">
    <property type="entry name" value="HTH_18"/>
    <property type="match status" value="1"/>
</dbReference>
<evidence type="ECO:0000256" key="2">
    <source>
        <dbReference type="ARBA" id="ARBA00023125"/>
    </source>
</evidence>
<dbReference type="InterPro" id="IPR018060">
    <property type="entry name" value="HTH_AraC"/>
</dbReference>
<proteinExistence type="predicted"/>
<dbReference type="Proteomes" id="UP001597286">
    <property type="component" value="Unassembled WGS sequence"/>
</dbReference>
<dbReference type="SUPFAM" id="SSF46689">
    <property type="entry name" value="Homeodomain-like"/>
    <property type="match status" value="1"/>
</dbReference>
<dbReference type="PANTHER" id="PTHR46796:SF6">
    <property type="entry name" value="ARAC SUBFAMILY"/>
    <property type="match status" value="1"/>
</dbReference>
<name>A0ABW4P0C1_9NOCA</name>
<evidence type="ECO:0000256" key="1">
    <source>
        <dbReference type="ARBA" id="ARBA00023015"/>
    </source>
</evidence>
<dbReference type="PROSITE" id="PS01124">
    <property type="entry name" value="HTH_ARAC_FAMILY_2"/>
    <property type="match status" value="1"/>
</dbReference>
<evidence type="ECO:0000256" key="3">
    <source>
        <dbReference type="ARBA" id="ARBA00023163"/>
    </source>
</evidence>
<dbReference type="SMART" id="SM00342">
    <property type="entry name" value="HTH_ARAC"/>
    <property type="match status" value="1"/>
</dbReference>
<dbReference type="InterPro" id="IPR018062">
    <property type="entry name" value="HTH_AraC-typ_CS"/>
</dbReference>
<feature type="domain" description="HTH araC/xylS-type" evidence="4">
    <location>
        <begin position="213"/>
        <end position="314"/>
    </location>
</feature>
<protein>
    <submittedName>
        <fullName evidence="5">Helix-turn-helix domain-containing protein</fullName>
    </submittedName>
</protein>
<dbReference type="Gene3D" id="1.10.10.60">
    <property type="entry name" value="Homeodomain-like"/>
    <property type="match status" value="1"/>
</dbReference>
<reference evidence="6" key="1">
    <citation type="journal article" date="2019" name="Int. J. Syst. Evol. Microbiol.">
        <title>The Global Catalogue of Microorganisms (GCM) 10K type strain sequencing project: providing services to taxonomists for standard genome sequencing and annotation.</title>
        <authorList>
            <consortium name="The Broad Institute Genomics Platform"/>
            <consortium name="The Broad Institute Genome Sequencing Center for Infectious Disease"/>
            <person name="Wu L."/>
            <person name="Ma J."/>
        </authorList>
    </citation>
    <scope>NUCLEOTIDE SEQUENCE [LARGE SCALE GENOMIC DNA]</scope>
    <source>
        <strain evidence="6">DT72</strain>
    </source>
</reference>
<gene>
    <name evidence="5" type="ORF">ACFSJG_06830</name>
</gene>
<organism evidence="5 6">
    <name type="scientific">Rhodococcus gannanensis</name>
    <dbReference type="NCBI Taxonomy" id="1960308"/>
    <lineage>
        <taxon>Bacteria</taxon>
        <taxon>Bacillati</taxon>
        <taxon>Actinomycetota</taxon>
        <taxon>Actinomycetes</taxon>
        <taxon>Mycobacteriales</taxon>
        <taxon>Nocardiaceae</taxon>
        <taxon>Rhodococcus</taxon>
    </lineage>
</organism>
<keyword evidence="2" id="KW-0238">DNA-binding</keyword>